<feature type="non-terminal residue" evidence="1">
    <location>
        <position position="1"/>
    </location>
</feature>
<organism evidence="1">
    <name type="scientific">marine metagenome</name>
    <dbReference type="NCBI Taxonomy" id="408172"/>
    <lineage>
        <taxon>unclassified sequences</taxon>
        <taxon>metagenomes</taxon>
        <taxon>ecological metagenomes</taxon>
    </lineage>
</organism>
<dbReference type="AlphaFoldDB" id="A0A382BNW3"/>
<dbReference type="EMBL" id="UINC01030535">
    <property type="protein sequence ID" value="SVB15092.1"/>
    <property type="molecule type" value="Genomic_DNA"/>
</dbReference>
<name>A0A382BNW3_9ZZZZ</name>
<gene>
    <name evidence="1" type="ORF">METZ01_LOCUS167946</name>
</gene>
<proteinExistence type="predicted"/>
<reference evidence="1" key="1">
    <citation type="submission" date="2018-05" db="EMBL/GenBank/DDBJ databases">
        <authorList>
            <person name="Lanie J.A."/>
            <person name="Ng W.-L."/>
            <person name="Kazmierczak K.M."/>
            <person name="Andrzejewski T.M."/>
            <person name="Davidsen T.M."/>
            <person name="Wayne K.J."/>
            <person name="Tettelin H."/>
            <person name="Glass J.I."/>
            <person name="Rusch D."/>
            <person name="Podicherti R."/>
            <person name="Tsui H.-C.T."/>
            <person name="Winkler M.E."/>
        </authorList>
    </citation>
    <scope>NUCLEOTIDE SEQUENCE</scope>
</reference>
<accession>A0A382BNW3</accession>
<protein>
    <submittedName>
        <fullName evidence="1">Uncharacterized protein</fullName>
    </submittedName>
</protein>
<evidence type="ECO:0000313" key="1">
    <source>
        <dbReference type="EMBL" id="SVB15092.1"/>
    </source>
</evidence>
<sequence>APALQAGGRRFDPAWLHQVINDSDLGHYRLFPDEVGSADAL</sequence>